<comment type="caution">
    <text evidence="4">The sequence shown here is derived from an EMBL/GenBank/DDBJ whole genome shotgun (WGS) entry which is preliminary data.</text>
</comment>
<dbReference type="InterPro" id="IPR003598">
    <property type="entry name" value="Ig_sub2"/>
</dbReference>
<dbReference type="InterPro" id="IPR007110">
    <property type="entry name" value="Ig-like_dom"/>
</dbReference>
<dbReference type="SMART" id="SM00408">
    <property type="entry name" value="IGc2"/>
    <property type="match status" value="2"/>
</dbReference>
<dbReference type="InterPro" id="IPR037448">
    <property type="entry name" value="Zig-8"/>
</dbReference>
<dbReference type="Pfam" id="PF07686">
    <property type="entry name" value="V-set"/>
    <property type="match status" value="1"/>
</dbReference>
<dbReference type="CDD" id="cd00096">
    <property type="entry name" value="Ig"/>
    <property type="match status" value="1"/>
</dbReference>
<protein>
    <recommendedName>
        <fullName evidence="3">Ig-like domain-containing protein</fullName>
    </recommendedName>
</protein>
<dbReference type="Proteomes" id="UP000291343">
    <property type="component" value="Unassembled WGS sequence"/>
</dbReference>
<name>A0A482WHM0_LAOST</name>
<evidence type="ECO:0000259" key="3">
    <source>
        <dbReference type="PROSITE" id="PS50835"/>
    </source>
</evidence>
<dbReference type="STRING" id="195883.A0A482WHM0"/>
<feature type="region of interest" description="Disordered" evidence="1">
    <location>
        <begin position="37"/>
        <end position="64"/>
    </location>
</feature>
<proteinExistence type="predicted"/>
<dbReference type="SMART" id="SM00409">
    <property type="entry name" value="IG"/>
    <property type="match status" value="2"/>
</dbReference>
<dbReference type="SUPFAM" id="SSF48726">
    <property type="entry name" value="Immunoglobulin"/>
    <property type="match status" value="2"/>
</dbReference>
<feature type="domain" description="Ig-like" evidence="3">
    <location>
        <begin position="178"/>
        <end position="296"/>
    </location>
</feature>
<evidence type="ECO:0000313" key="4">
    <source>
        <dbReference type="EMBL" id="RZF33025.1"/>
    </source>
</evidence>
<organism evidence="4 5">
    <name type="scientific">Laodelphax striatellus</name>
    <name type="common">Small brown planthopper</name>
    <name type="synonym">Delphax striatella</name>
    <dbReference type="NCBI Taxonomy" id="195883"/>
    <lineage>
        <taxon>Eukaryota</taxon>
        <taxon>Metazoa</taxon>
        <taxon>Ecdysozoa</taxon>
        <taxon>Arthropoda</taxon>
        <taxon>Hexapoda</taxon>
        <taxon>Insecta</taxon>
        <taxon>Pterygota</taxon>
        <taxon>Neoptera</taxon>
        <taxon>Paraneoptera</taxon>
        <taxon>Hemiptera</taxon>
        <taxon>Auchenorrhyncha</taxon>
        <taxon>Fulgoroidea</taxon>
        <taxon>Delphacidae</taxon>
        <taxon>Criomorphinae</taxon>
        <taxon>Laodelphax</taxon>
    </lineage>
</organism>
<dbReference type="PROSITE" id="PS50835">
    <property type="entry name" value="IG_LIKE"/>
    <property type="match status" value="2"/>
</dbReference>
<keyword evidence="5" id="KW-1185">Reference proteome</keyword>
<dbReference type="InterPro" id="IPR013106">
    <property type="entry name" value="Ig_V-set"/>
</dbReference>
<dbReference type="InterPro" id="IPR013151">
    <property type="entry name" value="Immunoglobulin_dom"/>
</dbReference>
<dbReference type="SMART" id="SM00406">
    <property type="entry name" value="IGv"/>
    <property type="match status" value="2"/>
</dbReference>
<dbReference type="OrthoDB" id="6377396at2759"/>
<evidence type="ECO:0000256" key="1">
    <source>
        <dbReference type="SAM" id="MobiDB-lite"/>
    </source>
</evidence>
<feature type="signal peptide" evidence="2">
    <location>
        <begin position="1"/>
        <end position="24"/>
    </location>
</feature>
<gene>
    <name evidence="4" type="ORF">LSTR_LSTR007586</name>
</gene>
<dbReference type="AlphaFoldDB" id="A0A482WHM0"/>
<dbReference type="InParanoid" id="A0A482WHM0"/>
<evidence type="ECO:0000313" key="5">
    <source>
        <dbReference type="Proteomes" id="UP000291343"/>
    </source>
</evidence>
<dbReference type="GO" id="GO:0050808">
    <property type="term" value="P:synapse organization"/>
    <property type="evidence" value="ECO:0007669"/>
    <property type="project" value="TreeGrafter"/>
</dbReference>
<dbReference type="GO" id="GO:0032589">
    <property type="term" value="C:neuron projection membrane"/>
    <property type="evidence" value="ECO:0007669"/>
    <property type="project" value="TreeGrafter"/>
</dbReference>
<keyword evidence="2" id="KW-0732">Signal</keyword>
<dbReference type="PANTHER" id="PTHR23279:SF46">
    <property type="entry name" value="DEFECTIVE PROBOSCIS EXTENSION RESPONSE 10, ISOFORM A-RELATED"/>
    <property type="match status" value="1"/>
</dbReference>
<evidence type="ECO:0000256" key="2">
    <source>
        <dbReference type="SAM" id="SignalP"/>
    </source>
</evidence>
<dbReference type="Pfam" id="PF00047">
    <property type="entry name" value="ig"/>
    <property type="match status" value="1"/>
</dbReference>
<dbReference type="Gene3D" id="2.60.40.10">
    <property type="entry name" value="Immunoglobulins"/>
    <property type="match status" value="2"/>
</dbReference>
<dbReference type="PANTHER" id="PTHR23279">
    <property type="entry name" value="DEFECTIVE PROBOSCIS EXTENSION RESPONSE DPR -RELATED"/>
    <property type="match status" value="1"/>
</dbReference>
<accession>A0A482WHM0</accession>
<sequence length="343" mass="37844">MVIFSTITLMLATLLASSTALSAASLDTRRNGFRWGWNHGQSKGDEEPPWEGPHQSPDELPATPGPLFEVTSASIVTRPGADVQLPCRVRNLGDKVVSWIRSKDLHILSSHVYIFTTDGRFSVSHPEGDSVSWDLRLRGARPADQGLYECQVNTEPKMKQAVMLTVNEMELGDSPYHPFRDEQIFNKTGNMARILGPREQLVHEGSTVTLTCEVRTSEASPDPPPPSHHHAKPTRLVDWLFEGQLLTFQASRGGISVDTERNGLQVWSRLTLGDVTVDDTGRYTCKPMQAPSAVVTLVVVEGETMEAMQGSRDQRLSDSSSASNLKSMSMVSCIFLLIFLQLV</sequence>
<dbReference type="EMBL" id="QKKF02035262">
    <property type="protein sequence ID" value="RZF33025.1"/>
    <property type="molecule type" value="Genomic_DNA"/>
</dbReference>
<reference evidence="4 5" key="1">
    <citation type="journal article" date="2017" name="Gigascience">
        <title>Genome sequence of the small brown planthopper, Laodelphax striatellus.</title>
        <authorList>
            <person name="Zhu J."/>
            <person name="Jiang F."/>
            <person name="Wang X."/>
            <person name="Yang P."/>
            <person name="Bao Y."/>
            <person name="Zhao W."/>
            <person name="Wang W."/>
            <person name="Lu H."/>
            <person name="Wang Q."/>
            <person name="Cui N."/>
            <person name="Li J."/>
            <person name="Chen X."/>
            <person name="Luo L."/>
            <person name="Yu J."/>
            <person name="Kang L."/>
            <person name="Cui F."/>
        </authorList>
    </citation>
    <scope>NUCLEOTIDE SEQUENCE [LARGE SCALE GENOMIC DNA]</scope>
    <source>
        <strain evidence="4">Lst14</strain>
    </source>
</reference>
<dbReference type="SMR" id="A0A482WHM0"/>
<feature type="chain" id="PRO_5019791943" description="Ig-like domain-containing protein" evidence="2">
    <location>
        <begin position="25"/>
        <end position="343"/>
    </location>
</feature>
<dbReference type="InterPro" id="IPR003599">
    <property type="entry name" value="Ig_sub"/>
</dbReference>
<dbReference type="InterPro" id="IPR013783">
    <property type="entry name" value="Ig-like_fold"/>
</dbReference>
<feature type="domain" description="Ig-like" evidence="3">
    <location>
        <begin position="66"/>
        <end position="165"/>
    </location>
</feature>
<dbReference type="InterPro" id="IPR036179">
    <property type="entry name" value="Ig-like_dom_sf"/>
</dbReference>